<evidence type="ECO:0000256" key="1">
    <source>
        <dbReference type="SAM" id="SignalP"/>
    </source>
</evidence>
<name>A0A8J2J6E4_9HEXA</name>
<dbReference type="OrthoDB" id="4937502at2759"/>
<dbReference type="SMART" id="SM00737">
    <property type="entry name" value="ML"/>
    <property type="match status" value="1"/>
</dbReference>
<dbReference type="Proteomes" id="UP000708208">
    <property type="component" value="Unassembled WGS sequence"/>
</dbReference>
<feature type="chain" id="PRO_5035164873" description="MD-2-related lipid-recognition domain-containing protein" evidence="1">
    <location>
        <begin position="17"/>
        <end position="152"/>
    </location>
</feature>
<keyword evidence="1" id="KW-0732">Signal</keyword>
<feature type="domain" description="MD-2-related lipid-recognition" evidence="2">
    <location>
        <begin position="27"/>
        <end position="139"/>
    </location>
</feature>
<reference evidence="3" key="1">
    <citation type="submission" date="2021-06" db="EMBL/GenBank/DDBJ databases">
        <authorList>
            <person name="Hodson N. C."/>
            <person name="Mongue J. A."/>
            <person name="Jaron S. K."/>
        </authorList>
    </citation>
    <scope>NUCLEOTIDE SEQUENCE</scope>
</reference>
<evidence type="ECO:0000313" key="4">
    <source>
        <dbReference type="Proteomes" id="UP000708208"/>
    </source>
</evidence>
<feature type="signal peptide" evidence="1">
    <location>
        <begin position="1"/>
        <end position="16"/>
    </location>
</feature>
<keyword evidence="4" id="KW-1185">Reference proteome</keyword>
<evidence type="ECO:0000313" key="3">
    <source>
        <dbReference type="EMBL" id="CAG7681486.1"/>
    </source>
</evidence>
<dbReference type="EMBL" id="CAJVCH010016305">
    <property type="protein sequence ID" value="CAG7681486.1"/>
    <property type="molecule type" value="Genomic_DNA"/>
</dbReference>
<protein>
    <recommendedName>
        <fullName evidence="2">MD-2-related lipid-recognition domain-containing protein</fullName>
    </recommendedName>
</protein>
<comment type="caution">
    <text evidence="3">The sequence shown here is derived from an EMBL/GenBank/DDBJ whole genome shotgun (WGS) entry which is preliminary data.</text>
</comment>
<sequence>MLRLAVFALLVAAASAKAPVLGKVEGISDCGSQGNVLEVRVTDCTTLPCDFLVGQTYQIEVDFEPSVEHSELLAVATIFSGGVNVDIFKEFIPAAVSPGNAYTLAYPWTVHGDHGFGNIALRINLSGSGVTELCGIATANVIETQRITRKLL</sequence>
<proteinExistence type="predicted"/>
<evidence type="ECO:0000259" key="2">
    <source>
        <dbReference type="SMART" id="SM00737"/>
    </source>
</evidence>
<gene>
    <name evidence="3" type="ORF">AFUS01_LOCUS2803</name>
</gene>
<dbReference type="InterPro" id="IPR003172">
    <property type="entry name" value="ML_dom"/>
</dbReference>
<dbReference type="AlphaFoldDB" id="A0A8J2J6E4"/>
<accession>A0A8J2J6E4</accession>
<organism evidence="3 4">
    <name type="scientific">Allacma fusca</name>
    <dbReference type="NCBI Taxonomy" id="39272"/>
    <lineage>
        <taxon>Eukaryota</taxon>
        <taxon>Metazoa</taxon>
        <taxon>Ecdysozoa</taxon>
        <taxon>Arthropoda</taxon>
        <taxon>Hexapoda</taxon>
        <taxon>Collembola</taxon>
        <taxon>Symphypleona</taxon>
        <taxon>Sminthuridae</taxon>
        <taxon>Allacma</taxon>
    </lineage>
</organism>